<keyword evidence="1" id="KW-0472">Membrane</keyword>
<dbReference type="Proteomes" id="UP000663828">
    <property type="component" value="Unassembled WGS sequence"/>
</dbReference>
<gene>
    <name evidence="4" type="ORF">EDS130_LOCUS10510</name>
    <name evidence="3" type="ORF">XAT740_LOCUS652</name>
</gene>
<dbReference type="Proteomes" id="UP000663852">
    <property type="component" value="Unassembled WGS sequence"/>
</dbReference>
<sequence>MFLLLLVTVQLFYAVTCQLSCYNCPMQANVFDSIITADTVPNDLKDCSRQQDQTQCSVHIEWTQNPNRTSIVLLSDSERQDASGRHNLENAITLTNNGTRTQWRKTMDYTCSTDQCNSPAMVKRLLRSLTSKDNFQTLSSLLDMNTQFHGNLCTFFANSSVSCDTEMDRNNCRQCATQEYIQSKPVEVCLNCVMDDIIENFITRQVKFFMKERERHDIWMIECQQKDCNAIETGNLIRQNSEIDFDFAYFLNGSNQLNSFALVISLVSVLTIFNLFEKLFQ</sequence>
<evidence type="ECO:0000256" key="1">
    <source>
        <dbReference type="SAM" id="Phobius"/>
    </source>
</evidence>
<feature type="chain" id="PRO_5035597223" evidence="2">
    <location>
        <begin position="18"/>
        <end position="281"/>
    </location>
</feature>
<organism evidence="3 5">
    <name type="scientific">Adineta ricciae</name>
    <name type="common">Rotifer</name>
    <dbReference type="NCBI Taxonomy" id="249248"/>
    <lineage>
        <taxon>Eukaryota</taxon>
        <taxon>Metazoa</taxon>
        <taxon>Spiralia</taxon>
        <taxon>Gnathifera</taxon>
        <taxon>Rotifera</taxon>
        <taxon>Eurotatoria</taxon>
        <taxon>Bdelloidea</taxon>
        <taxon>Adinetida</taxon>
        <taxon>Adinetidae</taxon>
        <taxon>Adineta</taxon>
    </lineage>
</organism>
<feature type="signal peptide" evidence="2">
    <location>
        <begin position="1"/>
        <end position="17"/>
    </location>
</feature>
<feature type="transmembrane region" description="Helical" evidence="1">
    <location>
        <begin position="257"/>
        <end position="276"/>
    </location>
</feature>
<keyword evidence="1" id="KW-0812">Transmembrane</keyword>
<protein>
    <submittedName>
        <fullName evidence="3">Uncharacterized protein</fullName>
    </submittedName>
</protein>
<proteinExistence type="predicted"/>
<evidence type="ECO:0000313" key="4">
    <source>
        <dbReference type="EMBL" id="CAF0915771.1"/>
    </source>
</evidence>
<name>A0A813PY34_ADIRI</name>
<evidence type="ECO:0000313" key="3">
    <source>
        <dbReference type="EMBL" id="CAF0755437.1"/>
    </source>
</evidence>
<keyword evidence="5" id="KW-1185">Reference proteome</keyword>
<evidence type="ECO:0000313" key="5">
    <source>
        <dbReference type="Proteomes" id="UP000663828"/>
    </source>
</evidence>
<dbReference type="EMBL" id="CAJNOR010000018">
    <property type="protein sequence ID" value="CAF0755437.1"/>
    <property type="molecule type" value="Genomic_DNA"/>
</dbReference>
<evidence type="ECO:0000256" key="2">
    <source>
        <dbReference type="SAM" id="SignalP"/>
    </source>
</evidence>
<dbReference type="AlphaFoldDB" id="A0A813PY34"/>
<dbReference type="OrthoDB" id="10015036at2759"/>
<dbReference type="EMBL" id="CAJNOJ010000036">
    <property type="protein sequence ID" value="CAF0915771.1"/>
    <property type="molecule type" value="Genomic_DNA"/>
</dbReference>
<keyword evidence="1" id="KW-1133">Transmembrane helix</keyword>
<comment type="caution">
    <text evidence="3">The sequence shown here is derived from an EMBL/GenBank/DDBJ whole genome shotgun (WGS) entry which is preliminary data.</text>
</comment>
<accession>A0A813PY34</accession>
<reference evidence="3" key="1">
    <citation type="submission" date="2021-02" db="EMBL/GenBank/DDBJ databases">
        <authorList>
            <person name="Nowell W R."/>
        </authorList>
    </citation>
    <scope>NUCLEOTIDE SEQUENCE</scope>
</reference>
<keyword evidence="2" id="KW-0732">Signal</keyword>